<organism evidence="8">
    <name type="scientific">Lygus hesperus</name>
    <name type="common">Western plant bug</name>
    <dbReference type="NCBI Taxonomy" id="30085"/>
    <lineage>
        <taxon>Eukaryota</taxon>
        <taxon>Metazoa</taxon>
        <taxon>Ecdysozoa</taxon>
        <taxon>Arthropoda</taxon>
        <taxon>Hexapoda</taxon>
        <taxon>Insecta</taxon>
        <taxon>Pterygota</taxon>
        <taxon>Neoptera</taxon>
        <taxon>Paraneoptera</taxon>
        <taxon>Hemiptera</taxon>
        <taxon>Heteroptera</taxon>
        <taxon>Panheteroptera</taxon>
        <taxon>Cimicomorpha</taxon>
        <taxon>Miridae</taxon>
        <taxon>Mirini</taxon>
        <taxon>Lygus</taxon>
    </lineage>
</organism>
<dbReference type="InterPro" id="IPR029063">
    <property type="entry name" value="SAM-dependent_MTases_sf"/>
</dbReference>
<evidence type="ECO:0000256" key="1">
    <source>
        <dbReference type="ARBA" id="ARBA00009258"/>
    </source>
</evidence>
<evidence type="ECO:0000256" key="6">
    <source>
        <dbReference type="ARBA" id="ARBA00041184"/>
    </source>
</evidence>
<dbReference type="PANTHER" id="PTHR10920">
    <property type="entry name" value="RIBOSOMAL RNA METHYLTRANSFERASE"/>
    <property type="match status" value="1"/>
</dbReference>
<proteinExistence type="inferred from homology"/>
<dbReference type="InterPro" id="IPR002877">
    <property type="entry name" value="RNA_MeTrfase_FtsJ_dom"/>
</dbReference>
<feature type="domain" description="Ribosomal RNA methyltransferase FtsJ" evidence="7">
    <location>
        <begin position="5"/>
        <end position="142"/>
    </location>
</feature>
<dbReference type="EMBL" id="GDHC01002853">
    <property type="protein sequence ID" value="JAQ15776.1"/>
    <property type="molecule type" value="Transcribed_RNA"/>
</dbReference>
<keyword evidence="5" id="KW-0949">S-adenosyl-L-methionine</keyword>
<dbReference type="Gene3D" id="3.40.50.150">
    <property type="entry name" value="Vaccinia Virus protein VP39"/>
    <property type="match status" value="1"/>
</dbReference>
<evidence type="ECO:0000259" key="7">
    <source>
        <dbReference type="Pfam" id="PF01728"/>
    </source>
</evidence>
<comment type="similarity">
    <text evidence="1">Belongs to the class I-like SAM-binding methyltransferase superfamily. RNA methyltransferase RlmE family.</text>
</comment>
<name>A0A146MAH2_LYGHE</name>
<dbReference type="SUPFAM" id="SSF53335">
    <property type="entry name" value="S-adenosyl-L-methionine-dependent methyltransferases"/>
    <property type="match status" value="1"/>
</dbReference>
<dbReference type="Pfam" id="PF01728">
    <property type="entry name" value="FtsJ"/>
    <property type="match status" value="1"/>
</dbReference>
<sequence>MYANRVVGSGGSVVGVDLVPPTLDIQQRSITFLQQDIDTWDPEPIYHRRFTTIVSDVAPSTTGIHVQDAYISSLLCLRILELCGILYTPDSTNTHLLMKCYQGEHFPTVLQQMRSRFQHAQTFKPKSSRPSSKEIYIYGRGFVPRTGVHGGLDTVRTACTHSHNQVTVGQQAPIVTYDDGMCFTSTASSLPESAPSHTTPLFTTARKIARYRRKMLTRNKEFVATKSLYAGDEVFTPQLCEEFQSPHEMLHRYIRRYTDNSGRES</sequence>
<dbReference type="GO" id="GO:0008650">
    <property type="term" value="F:rRNA (uridine-2'-O-)-methyltransferase activity"/>
    <property type="evidence" value="ECO:0007669"/>
    <property type="project" value="TreeGrafter"/>
</dbReference>
<evidence type="ECO:0000256" key="5">
    <source>
        <dbReference type="ARBA" id="ARBA00022691"/>
    </source>
</evidence>
<evidence type="ECO:0000313" key="8">
    <source>
        <dbReference type="EMBL" id="JAQ15776.1"/>
    </source>
</evidence>
<gene>
    <name evidence="8" type="primary">rlmE</name>
    <name evidence="8" type="ORF">g.22212</name>
</gene>
<dbReference type="AlphaFoldDB" id="A0A146MAH2"/>
<evidence type="ECO:0000256" key="3">
    <source>
        <dbReference type="ARBA" id="ARBA00022603"/>
    </source>
</evidence>
<keyword evidence="3 8" id="KW-0489">Methyltransferase</keyword>
<keyword evidence="4 8" id="KW-0808">Transferase</keyword>
<dbReference type="InterPro" id="IPR050082">
    <property type="entry name" value="RNA_methyltr_RlmE"/>
</dbReference>
<evidence type="ECO:0000256" key="2">
    <source>
        <dbReference type="ARBA" id="ARBA00022552"/>
    </source>
</evidence>
<protein>
    <recommendedName>
        <fullName evidence="6">rRNA methyltransferase 2, mitochondrial</fullName>
    </recommendedName>
</protein>
<accession>A0A146MAH2</accession>
<dbReference type="PANTHER" id="PTHR10920:SF18">
    <property type="entry name" value="RRNA METHYLTRANSFERASE 2, MITOCHONDRIAL"/>
    <property type="match status" value="1"/>
</dbReference>
<keyword evidence="2" id="KW-0698">rRNA processing</keyword>
<reference evidence="8" key="1">
    <citation type="journal article" date="2016" name="Gigascience">
        <title>De novo construction of an expanded transcriptome assembly for the western tarnished plant bug, Lygus hesperus.</title>
        <authorList>
            <person name="Tassone E.E."/>
            <person name="Geib S.M."/>
            <person name="Hall B."/>
            <person name="Fabrick J.A."/>
            <person name="Brent C.S."/>
            <person name="Hull J.J."/>
        </authorList>
    </citation>
    <scope>NUCLEOTIDE SEQUENCE</scope>
</reference>
<evidence type="ECO:0000256" key="4">
    <source>
        <dbReference type="ARBA" id="ARBA00022679"/>
    </source>
</evidence>